<evidence type="ECO:0000313" key="3">
    <source>
        <dbReference type="Proteomes" id="UP000184147"/>
    </source>
</evidence>
<dbReference type="GO" id="GO:0015035">
    <property type="term" value="F:protein-disulfide reductase activity"/>
    <property type="evidence" value="ECO:0007669"/>
    <property type="project" value="InterPro"/>
</dbReference>
<dbReference type="OrthoDB" id="9785438at2"/>
<evidence type="ECO:0000256" key="1">
    <source>
        <dbReference type="SAM" id="Phobius"/>
    </source>
</evidence>
<evidence type="ECO:0000313" key="2">
    <source>
        <dbReference type="EMBL" id="SHF15958.1"/>
    </source>
</evidence>
<dbReference type="EMBL" id="FQVQ01000004">
    <property type="protein sequence ID" value="SHF15958.1"/>
    <property type="molecule type" value="Genomic_DNA"/>
</dbReference>
<accession>A0A1M4ZDB3</accession>
<dbReference type="AlphaFoldDB" id="A0A1M4ZDB3"/>
<keyword evidence="1" id="KW-1133">Transmembrane helix</keyword>
<name>A0A1M4ZDB3_9FLAO</name>
<dbReference type="PANTHER" id="PTHR33639:SF2">
    <property type="entry name" value="DUF393 DOMAIN-CONTAINING PROTEIN"/>
    <property type="match status" value="1"/>
</dbReference>
<proteinExistence type="predicted"/>
<reference evidence="2 3" key="1">
    <citation type="submission" date="2016-11" db="EMBL/GenBank/DDBJ databases">
        <authorList>
            <person name="Jaros S."/>
            <person name="Januszkiewicz K."/>
            <person name="Wedrychowicz H."/>
        </authorList>
    </citation>
    <scope>NUCLEOTIDE SEQUENCE [LARGE SCALE GENOMIC DNA]</scope>
    <source>
        <strain evidence="2 3">DSM 25660</strain>
    </source>
</reference>
<dbReference type="Proteomes" id="UP000184147">
    <property type="component" value="Unassembled WGS sequence"/>
</dbReference>
<dbReference type="RefSeq" id="WP_073362320.1">
    <property type="nucleotide sequence ID" value="NZ_FQVQ01000004.1"/>
</dbReference>
<dbReference type="STRING" id="1124188.SAMN05444377_104136"/>
<dbReference type="PANTHER" id="PTHR33639">
    <property type="entry name" value="THIOL-DISULFIDE OXIDOREDUCTASE DCC"/>
    <property type="match status" value="1"/>
</dbReference>
<organism evidence="2 3">
    <name type="scientific">Flavobacterium fontis</name>
    <dbReference type="NCBI Taxonomy" id="1124188"/>
    <lineage>
        <taxon>Bacteria</taxon>
        <taxon>Pseudomonadati</taxon>
        <taxon>Bacteroidota</taxon>
        <taxon>Flavobacteriia</taxon>
        <taxon>Flavobacteriales</taxon>
        <taxon>Flavobacteriaceae</taxon>
        <taxon>Flavobacterium</taxon>
    </lineage>
</organism>
<dbReference type="InterPro" id="IPR007263">
    <property type="entry name" value="DCC1-like"/>
</dbReference>
<keyword evidence="1" id="KW-0472">Membrane</keyword>
<dbReference type="InterPro" id="IPR052927">
    <property type="entry name" value="DCC_oxidoreductase"/>
</dbReference>
<feature type="transmembrane region" description="Helical" evidence="1">
    <location>
        <begin position="88"/>
        <end position="108"/>
    </location>
</feature>
<dbReference type="Pfam" id="PF04134">
    <property type="entry name" value="DCC1-like"/>
    <property type="match status" value="1"/>
</dbReference>
<keyword evidence="3" id="KW-1185">Reference proteome</keyword>
<sequence length="137" mass="16212">MISLPDSKKLIIYDGHCVLCDYWVRLLLRHDKKEVFYFTELQSETGKSLQKYFGLENQKVDSIILYIPKKAYYLKSTAIFEIIKSLPWYFYGALIFAILPPAITDKMYTIIAKNRYRWFGRKASCGYIDASLMHRFI</sequence>
<gene>
    <name evidence="2" type="ORF">SAMN05444377_104136</name>
</gene>
<protein>
    <submittedName>
        <fullName evidence="2">Predicted thiol-disulfide oxidoreductase YuxK, DCC family</fullName>
    </submittedName>
</protein>
<keyword evidence="1" id="KW-0812">Transmembrane</keyword>